<dbReference type="Gene3D" id="3.40.50.2000">
    <property type="entry name" value="Glycogen Phosphorylase B"/>
    <property type="match status" value="2"/>
</dbReference>
<dbReference type="Pfam" id="PF06722">
    <property type="entry name" value="EryCIII-like_C"/>
    <property type="match status" value="1"/>
</dbReference>
<keyword evidence="4" id="KW-0045">Antibiotic biosynthesis</keyword>
<dbReference type="PANTHER" id="PTHR48050:SF13">
    <property type="entry name" value="STEROL 3-BETA-GLUCOSYLTRANSFERASE UGT80A2"/>
    <property type="match status" value="1"/>
</dbReference>
<dbReference type="InterPro" id="IPR002213">
    <property type="entry name" value="UDP_glucos_trans"/>
</dbReference>
<keyword evidence="8" id="KW-1185">Reference proteome</keyword>
<dbReference type="Pfam" id="PF21036">
    <property type="entry name" value="EryCIII-like_N"/>
    <property type="match status" value="1"/>
</dbReference>
<evidence type="ECO:0000313" key="7">
    <source>
        <dbReference type="EMBL" id="SEF65122.1"/>
    </source>
</evidence>
<feature type="domain" description="Erythromycin biosynthesis protein CIII-like N-terminal" evidence="6">
    <location>
        <begin position="22"/>
        <end position="256"/>
    </location>
</feature>
<dbReference type="NCBIfam" id="TIGR04516">
    <property type="entry name" value="glycosyl_450act"/>
    <property type="match status" value="1"/>
</dbReference>
<evidence type="ECO:0000259" key="6">
    <source>
        <dbReference type="Pfam" id="PF21036"/>
    </source>
</evidence>
<dbReference type="GO" id="GO:0017000">
    <property type="term" value="P:antibiotic biosynthetic process"/>
    <property type="evidence" value="ECO:0007669"/>
    <property type="project" value="UniProtKB-KW"/>
</dbReference>
<sequence length="426" mass="46883">MRVLFFAPPAKVHVFAQVPLAWALRAAGHEVRAANRPNMLDDITRAGLAAVPVGPSFDPGSFVGEEEREPLPWESWQEVLEFAELRPEKLTYDYMHAVFAAWTLVFQGVSPPEVMADLVRFARSWKPDLVLWDTLAFAGPVAARACGAAHARLLFGLDVIGRMRGTYLEAVRRRPVELREDPLQEWLSPVLERHGGGFDEDVVMGRWTVDPLPSSLRLEVDHHYVPMRHVPYHGPAAVPDWLLEPPKRRRVCLTLGLSVREVLGGDRVSIGDLLEAVADLDAEVVATLNADQLAGIRRLPDNVRAVDFVPLNELLPSCSAILHQGGFGTLQAAVTHGVPQVILPPRAGDWDSRIWAHRVQGAGAGLSAPDSRRVTAGEVRAMLDRVLAEPSFGAGAERLRTEMIGTPAPREVVPVLERLTARCRTL</sequence>
<organism evidence="7 8">
    <name type="scientific">Thermomonospora echinospora</name>
    <dbReference type="NCBI Taxonomy" id="1992"/>
    <lineage>
        <taxon>Bacteria</taxon>
        <taxon>Bacillati</taxon>
        <taxon>Actinomycetota</taxon>
        <taxon>Actinomycetes</taxon>
        <taxon>Streptosporangiales</taxon>
        <taxon>Thermomonosporaceae</taxon>
        <taxon>Thermomonospora</taxon>
    </lineage>
</organism>
<dbReference type="InterPro" id="IPR048284">
    <property type="entry name" value="EryCIII-like_N"/>
</dbReference>
<dbReference type="InterPro" id="IPR010610">
    <property type="entry name" value="EryCIII-like_C"/>
</dbReference>
<feature type="domain" description="Erythromycin biosynthesis protein CIII-like C-terminal" evidence="5">
    <location>
        <begin position="273"/>
        <end position="419"/>
    </location>
</feature>
<dbReference type="EMBL" id="FNVO01000001">
    <property type="protein sequence ID" value="SEF65122.1"/>
    <property type="molecule type" value="Genomic_DNA"/>
</dbReference>
<keyword evidence="2" id="KW-0328">Glycosyltransferase</keyword>
<dbReference type="GO" id="GO:0016758">
    <property type="term" value="F:hexosyltransferase activity"/>
    <property type="evidence" value="ECO:0007669"/>
    <property type="project" value="UniProtKB-ARBA"/>
</dbReference>
<dbReference type="InterPro" id="IPR050426">
    <property type="entry name" value="Glycosyltransferase_28"/>
</dbReference>
<dbReference type="OrthoDB" id="5488434at2"/>
<evidence type="ECO:0000313" key="8">
    <source>
        <dbReference type="Proteomes" id="UP000236723"/>
    </source>
</evidence>
<gene>
    <name evidence="7" type="ORF">SAMN04489712_101712</name>
</gene>
<dbReference type="PANTHER" id="PTHR48050">
    <property type="entry name" value="STEROL 3-BETA-GLUCOSYLTRANSFERASE"/>
    <property type="match status" value="1"/>
</dbReference>
<evidence type="ECO:0000259" key="5">
    <source>
        <dbReference type="Pfam" id="PF06722"/>
    </source>
</evidence>
<dbReference type="GO" id="GO:0008194">
    <property type="term" value="F:UDP-glycosyltransferase activity"/>
    <property type="evidence" value="ECO:0007669"/>
    <property type="project" value="InterPro"/>
</dbReference>
<reference evidence="8" key="1">
    <citation type="submission" date="2016-10" db="EMBL/GenBank/DDBJ databases">
        <authorList>
            <person name="Varghese N."/>
            <person name="Submissions S."/>
        </authorList>
    </citation>
    <scope>NUCLEOTIDE SEQUENCE [LARGE SCALE GENOMIC DNA]</scope>
    <source>
        <strain evidence="8">DSM 43163</strain>
    </source>
</reference>
<name>A0A1H5TQI1_9ACTN</name>
<evidence type="ECO:0000256" key="4">
    <source>
        <dbReference type="ARBA" id="ARBA00023194"/>
    </source>
</evidence>
<dbReference type="RefSeq" id="WP_103936101.1">
    <property type="nucleotide sequence ID" value="NZ_FNVO01000001.1"/>
</dbReference>
<dbReference type="Proteomes" id="UP000236723">
    <property type="component" value="Unassembled WGS sequence"/>
</dbReference>
<evidence type="ECO:0000256" key="2">
    <source>
        <dbReference type="ARBA" id="ARBA00022676"/>
    </source>
</evidence>
<evidence type="ECO:0000256" key="1">
    <source>
        <dbReference type="ARBA" id="ARBA00006962"/>
    </source>
</evidence>
<protein>
    <submittedName>
        <fullName evidence="7">Glycosyltransferase, activator-dependent family</fullName>
    </submittedName>
</protein>
<proteinExistence type="inferred from homology"/>
<dbReference type="CDD" id="cd03784">
    <property type="entry name" value="GT1_Gtf-like"/>
    <property type="match status" value="1"/>
</dbReference>
<keyword evidence="3 7" id="KW-0808">Transferase</keyword>
<dbReference type="SUPFAM" id="SSF53756">
    <property type="entry name" value="UDP-Glycosyltransferase/glycogen phosphorylase"/>
    <property type="match status" value="1"/>
</dbReference>
<comment type="similarity">
    <text evidence="1">Belongs to the glycosyltransferase 28 family.</text>
</comment>
<accession>A0A1H5TQI1</accession>
<evidence type="ECO:0000256" key="3">
    <source>
        <dbReference type="ARBA" id="ARBA00022679"/>
    </source>
</evidence>
<dbReference type="AlphaFoldDB" id="A0A1H5TQI1"/>
<dbReference type="FunFam" id="3.40.50.2000:FF:000072">
    <property type="entry name" value="Glycosyl transferase"/>
    <property type="match status" value="1"/>
</dbReference>
<dbReference type="InterPro" id="IPR030953">
    <property type="entry name" value="Glycosyl_450act"/>
</dbReference>